<comment type="caution">
    <text evidence="4">The sequence shown here is derived from an EMBL/GenBank/DDBJ whole genome shotgun (WGS) entry which is preliminary data.</text>
</comment>
<gene>
    <name evidence="4" type="ORF">J2Z43_002841</name>
</gene>
<evidence type="ECO:0000259" key="3">
    <source>
        <dbReference type="PROSITE" id="PS50977"/>
    </source>
</evidence>
<evidence type="ECO:0000256" key="2">
    <source>
        <dbReference type="PROSITE-ProRule" id="PRU00335"/>
    </source>
</evidence>
<dbReference type="EMBL" id="JAGGJX010000008">
    <property type="protein sequence ID" value="MBP1856389.1"/>
    <property type="molecule type" value="Genomic_DNA"/>
</dbReference>
<dbReference type="Pfam" id="PF00440">
    <property type="entry name" value="TetR_N"/>
    <property type="match status" value="1"/>
</dbReference>
<evidence type="ECO:0000256" key="1">
    <source>
        <dbReference type="ARBA" id="ARBA00023125"/>
    </source>
</evidence>
<keyword evidence="5" id="KW-1185">Reference proteome</keyword>
<organism evidence="4 5">
    <name type="scientific">Metaclostridioides mangenotii</name>
    <dbReference type="NCBI Taxonomy" id="1540"/>
    <lineage>
        <taxon>Bacteria</taxon>
        <taxon>Bacillati</taxon>
        <taxon>Bacillota</taxon>
        <taxon>Clostridia</taxon>
        <taxon>Peptostreptococcales</taxon>
        <taxon>Peptostreptococcaceae</taxon>
        <taxon>Metaclostridioides</taxon>
    </lineage>
</organism>
<accession>A0ABS4EEN5</accession>
<dbReference type="RefSeq" id="WP_209457702.1">
    <property type="nucleotide sequence ID" value="NZ_BAAACS010000005.1"/>
</dbReference>
<dbReference type="Proteomes" id="UP000767291">
    <property type="component" value="Unassembled WGS sequence"/>
</dbReference>
<keyword evidence="1 2" id="KW-0238">DNA-binding</keyword>
<protein>
    <submittedName>
        <fullName evidence="4">AcrR family transcriptional regulator</fullName>
    </submittedName>
</protein>
<dbReference type="Gene3D" id="1.10.357.10">
    <property type="entry name" value="Tetracycline Repressor, domain 2"/>
    <property type="match status" value="1"/>
</dbReference>
<dbReference type="PROSITE" id="PS50977">
    <property type="entry name" value="HTH_TETR_2"/>
    <property type="match status" value="1"/>
</dbReference>
<feature type="DNA-binding region" description="H-T-H motif" evidence="2">
    <location>
        <begin position="33"/>
        <end position="52"/>
    </location>
</feature>
<name>A0ABS4EEN5_9FIRM</name>
<evidence type="ECO:0000313" key="4">
    <source>
        <dbReference type="EMBL" id="MBP1856389.1"/>
    </source>
</evidence>
<proteinExistence type="predicted"/>
<dbReference type="SUPFAM" id="SSF46689">
    <property type="entry name" value="Homeodomain-like"/>
    <property type="match status" value="1"/>
</dbReference>
<feature type="domain" description="HTH tetR-type" evidence="3">
    <location>
        <begin position="10"/>
        <end position="70"/>
    </location>
</feature>
<evidence type="ECO:0000313" key="5">
    <source>
        <dbReference type="Proteomes" id="UP000767291"/>
    </source>
</evidence>
<dbReference type="InterPro" id="IPR009057">
    <property type="entry name" value="Homeodomain-like_sf"/>
</dbReference>
<sequence length="224" mass="26353">MKTNITLKKKRVMLYFIESAANIMSNEGVDHLTIRNVSEGAGYNSATLYNYFDNLDELKEWASIYCITEYFSECCDILARRIDSLDNLMEIWLTYCRYAFQNPQLYSYIFFSSQSSNIQRKLKTFSEVFPDWLHHDLRNERIAEFVNAPNTEIRCLYLVELCIQDGYFKEEDKVDINNIAGILTAGFLQELYAKGELVNQEMIEVSLEKFKKYFGEFIAIKRSR</sequence>
<dbReference type="InterPro" id="IPR001647">
    <property type="entry name" value="HTH_TetR"/>
</dbReference>
<reference evidence="4 5" key="1">
    <citation type="submission" date="2021-03" db="EMBL/GenBank/DDBJ databases">
        <title>Genomic Encyclopedia of Type Strains, Phase IV (KMG-IV): sequencing the most valuable type-strain genomes for metagenomic binning, comparative biology and taxonomic classification.</title>
        <authorList>
            <person name="Goeker M."/>
        </authorList>
    </citation>
    <scope>NUCLEOTIDE SEQUENCE [LARGE SCALE GENOMIC DNA]</scope>
    <source>
        <strain evidence="4 5">DSM 1289</strain>
    </source>
</reference>